<proteinExistence type="predicted"/>
<organism evidence="2 3">
    <name type="scientific">Acaulospora morrowiae</name>
    <dbReference type="NCBI Taxonomy" id="94023"/>
    <lineage>
        <taxon>Eukaryota</taxon>
        <taxon>Fungi</taxon>
        <taxon>Fungi incertae sedis</taxon>
        <taxon>Mucoromycota</taxon>
        <taxon>Glomeromycotina</taxon>
        <taxon>Glomeromycetes</taxon>
        <taxon>Diversisporales</taxon>
        <taxon>Acaulosporaceae</taxon>
        <taxon>Acaulospora</taxon>
    </lineage>
</organism>
<dbReference type="AlphaFoldDB" id="A0A9N9BLD0"/>
<name>A0A9N9BLD0_9GLOM</name>
<evidence type="ECO:0000313" key="3">
    <source>
        <dbReference type="Proteomes" id="UP000789342"/>
    </source>
</evidence>
<sequence>MPTYYCPHCFPKLGIGVLKAERRDIGPIQTDEPAEDCTTDRDTRYKYADRVVPTNPFKPTRSTDKPTSRPCTPYGFHRHVSFSNRLARSL</sequence>
<dbReference type="EMBL" id="CAJVPV010004293">
    <property type="protein sequence ID" value="CAG8570404.1"/>
    <property type="molecule type" value="Genomic_DNA"/>
</dbReference>
<comment type="caution">
    <text evidence="2">The sequence shown here is derived from an EMBL/GenBank/DDBJ whole genome shotgun (WGS) entry which is preliminary data.</text>
</comment>
<evidence type="ECO:0000256" key="1">
    <source>
        <dbReference type="SAM" id="MobiDB-lite"/>
    </source>
</evidence>
<feature type="region of interest" description="Disordered" evidence="1">
    <location>
        <begin position="50"/>
        <end position="72"/>
    </location>
</feature>
<dbReference type="Proteomes" id="UP000789342">
    <property type="component" value="Unassembled WGS sequence"/>
</dbReference>
<reference evidence="2" key="1">
    <citation type="submission" date="2021-06" db="EMBL/GenBank/DDBJ databases">
        <authorList>
            <person name="Kallberg Y."/>
            <person name="Tangrot J."/>
            <person name="Rosling A."/>
        </authorList>
    </citation>
    <scope>NUCLEOTIDE SEQUENCE</scope>
    <source>
        <strain evidence="2">CL551</strain>
    </source>
</reference>
<protein>
    <submittedName>
        <fullName evidence="2">15202_t:CDS:1</fullName>
    </submittedName>
</protein>
<keyword evidence="3" id="KW-1185">Reference proteome</keyword>
<accession>A0A9N9BLD0</accession>
<gene>
    <name evidence="2" type="ORF">AMORRO_LOCUS6440</name>
</gene>
<evidence type="ECO:0000313" key="2">
    <source>
        <dbReference type="EMBL" id="CAG8570404.1"/>
    </source>
</evidence>